<evidence type="ECO:0000256" key="2">
    <source>
        <dbReference type="ARBA" id="ARBA00022801"/>
    </source>
</evidence>
<keyword evidence="1" id="KW-0547">Nucleotide-binding</keyword>
<dbReference type="Pfam" id="PF13087">
    <property type="entry name" value="AAA_12"/>
    <property type="match status" value="1"/>
</dbReference>
<reference evidence="6 7" key="2">
    <citation type="journal article" date="2012" name="PLoS Pathog.">
        <title>Diverse lifestyles and strategies of plant pathogenesis encoded in the genomes of eighteen Dothideomycetes fungi.</title>
        <authorList>
            <person name="Ohm R.A."/>
            <person name="Feau N."/>
            <person name="Henrissat B."/>
            <person name="Schoch C.L."/>
            <person name="Horwitz B.A."/>
            <person name="Barry K.W."/>
            <person name="Condon B.J."/>
            <person name="Copeland A.C."/>
            <person name="Dhillon B."/>
            <person name="Glaser F."/>
            <person name="Hesse C.N."/>
            <person name="Kosti I."/>
            <person name="LaButti K."/>
            <person name="Lindquist E.A."/>
            <person name="Lucas S."/>
            <person name="Salamov A.A."/>
            <person name="Bradshaw R.E."/>
            <person name="Ciuffetti L."/>
            <person name="Hamelin R.C."/>
            <person name="Kema G.H.J."/>
            <person name="Lawrence C."/>
            <person name="Scott J.A."/>
            <person name="Spatafora J.W."/>
            <person name="Turgeon B.G."/>
            <person name="de Wit P.J.G.M."/>
            <person name="Zhong S."/>
            <person name="Goodwin S.B."/>
            <person name="Grigoriev I.V."/>
        </authorList>
    </citation>
    <scope>NUCLEOTIDE SEQUENCE [LARGE SCALE GENOMIC DNA]</scope>
    <source>
        <strain evidence="7">NZE10 / CBS 128990</strain>
    </source>
</reference>
<dbReference type="AlphaFoldDB" id="N1PDL6"/>
<dbReference type="Gene3D" id="3.40.50.300">
    <property type="entry name" value="P-loop containing nucleotide triphosphate hydrolases"/>
    <property type="match status" value="1"/>
</dbReference>
<protein>
    <recommendedName>
        <fullName evidence="5">DNA2/NAM7 helicase-like C-terminal domain-containing protein</fullName>
    </recommendedName>
</protein>
<sequence>MSEEVMIICAYAHAKRLYQNRISHERKKNSALTNDDMPPLETVDGSQGKQSFMVILDGTFQKGDYLGFMTDPLRANVAITRAQEICWIIGGAMICSEPASEKQIIVQYKREMESAGRCHRFN</sequence>
<evidence type="ECO:0000256" key="1">
    <source>
        <dbReference type="ARBA" id="ARBA00022741"/>
    </source>
</evidence>
<dbReference type="Proteomes" id="UP000016933">
    <property type="component" value="Unassembled WGS sequence"/>
</dbReference>
<evidence type="ECO:0000256" key="4">
    <source>
        <dbReference type="ARBA" id="ARBA00022840"/>
    </source>
</evidence>
<keyword evidence="3" id="KW-0347">Helicase</keyword>
<dbReference type="GO" id="GO:0016787">
    <property type="term" value="F:hydrolase activity"/>
    <property type="evidence" value="ECO:0007669"/>
    <property type="project" value="UniProtKB-KW"/>
</dbReference>
<dbReference type="InterPro" id="IPR050534">
    <property type="entry name" value="Coronavir_polyprotein_1ab"/>
</dbReference>
<evidence type="ECO:0000256" key="3">
    <source>
        <dbReference type="ARBA" id="ARBA00022806"/>
    </source>
</evidence>
<proteinExistence type="predicted"/>
<feature type="domain" description="DNA2/NAM7 helicase-like C-terminal" evidence="5">
    <location>
        <begin position="3"/>
        <end position="91"/>
    </location>
</feature>
<dbReference type="HOGENOM" id="CLU_2026675_0_0_1"/>
<reference evidence="7" key="1">
    <citation type="journal article" date="2012" name="PLoS Genet.">
        <title>The genomes of the fungal plant pathogens Cladosporium fulvum and Dothistroma septosporum reveal adaptation to different hosts and lifestyles but also signatures of common ancestry.</title>
        <authorList>
            <person name="de Wit P.J.G.M."/>
            <person name="van der Burgt A."/>
            <person name="Oekmen B."/>
            <person name="Stergiopoulos I."/>
            <person name="Abd-Elsalam K.A."/>
            <person name="Aerts A.L."/>
            <person name="Bahkali A.H."/>
            <person name="Beenen H.G."/>
            <person name="Chettri P."/>
            <person name="Cox M.P."/>
            <person name="Datema E."/>
            <person name="de Vries R.P."/>
            <person name="Dhillon B."/>
            <person name="Ganley A.R."/>
            <person name="Griffiths S.A."/>
            <person name="Guo Y."/>
            <person name="Hamelin R.C."/>
            <person name="Henrissat B."/>
            <person name="Kabir M.S."/>
            <person name="Jashni M.K."/>
            <person name="Kema G."/>
            <person name="Klaubauf S."/>
            <person name="Lapidus A."/>
            <person name="Levasseur A."/>
            <person name="Lindquist E."/>
            <person name="Mehrabi R."/>
            <person name="Ohm R.A."/>
            <person name="Owen T.J."/>
            <person name="Salamov A."/>
            <person name="Schwelm A."/>
            <person name="Schijlen E."/>
            <person name="Sun H."/>
            <person name="van den Burg H.A."/>
            <person name="van Ham R.C.H.J."/>
            <person name="Zhang S."/>
            <person name="Goodwin S.B."/>
            <person name="Grigoriev I.V."/>
            <person name="Collemare J."/>
            <person name="Bradshaw R.E."/>
        </authorList>
    </citation>
    <scope>NUCLEOTIDE SEQUENCE [LARGE SCALE GENOMIC DNA]</scope>
    <source>
        <strain evidence="7">NZE10 / CBS 128990</strain>
    </source>
</reference>
<organism evidence="6 7">
    <name type="scientific">Dothistroma septosporum (strain NZE10 / CBS 128990)</name>
    <name type="common">Red band needle blight fungus</name>
    <name type="synonym">Mycosphaerella pini</name>
    <dbReference type="NCBI Taxonomy" id="675120"/>
    <lineage>
        <taxon>Eukaryota</taxon>
        <taxon>Fungi</taxon>
        <taxon>Dikarya</taxon>
        <taxon>Ascomycota</taxon>
        <taxon>Pezizomycotina</taxon>
        <taxon>Dothideomycetes</taxon>
        <taxon>Dothideomycetidae</taxon>
        <taxon>Mycosphaerellales</taxon>
        <taxon>Mycosphaerellaceae</taxon>
        <taxon>Dothistroma</taxon>
    </lineage>
</organism>
<evidence type="ECO:0000313" key="7">
    <source>
        <dbReference type="Proteomes" id="UP000016933"/>
    </source>
</evidence>
<name>N1PDL6_DOTSN</name>
<dbReference type="InterPro" id="IPR027417">
    <property type="entry name" value="P-loop_NTPase"/>
</dbReference>
<keyword evidence="7" id="KW-1185">Reference proteome</keyword>
<dbReference type="PANTHER" id="PTHR43788">
    <property type="entry name" value="DNA2/NAM7 HELICASE FAMILY MEMBER"/>
    <property type="match status" value="1"/>
</dbReference>
<dbReference type="EMBL" id="KB446547">
    <property type="protein sequence ID" value="EME38300.1"/>
    <property type="molecule type" value="Genomic_DNA"/>
</dbReference>
<keyword evidence="2" id="KW-0378">Hydrolase</keyword>
<dbReference type="OrthoDB" id="6513042at2759"/>
<dbReference type="STRING" id="675120.N1PDL6"/>
<dbReference type="InterPro" id="IPR041679">
    <property type="entry name" value="DNA2/NAM7-like_C"/>
</dbReference>
<keyword evidence="4" id="KW-0067">ATP-binding</keyword>
<gene>
    <name evidence="6" type="ORF">DOTSEDRAFT_75754</name>
</gene>
<dbReference type="PANTHER" id="PTHR43788:SF16">
    <property type="entry name" value="HELICASE WITH ZINC FINGER 2"/>
    <property type="match status" value="1"/>
</dbReference>
<evidence type="ECO:0000313" key="6">
    <source>
        <dbReference type="EMBL" id="EME38300.1"/>
    </source>
</evidence>
<dbReference type="GO" id="GO:0043139">
    <property type="term" value="F:5'-3' DNA helicase activity"/>
    <property type="evidence" value="ECO:0007669"/>
    <property type="project" value="TreeGrafter"/>
</dbReference>
<accession>N1PDL6</accession>
<evidence type="ECO:0000259" key="5">
    <source>
        <dbReference type="Pfam" id="PF13087"/>
    </source>
</evidence>
<dbReference type="GO" id="GO:0005524">
    <property type="term" value="F:ATP binding"/>
    <property type="evidence" value="ECO:0007669"/>
    <property type="project" value="UniProtKB-KW"/>
</dbReference>